<keyword evidence="4 16" id="KW-0812">Transmembrane</keyword>
<comment type="caution">
    <text evidence="20">The sequence shown here is derived from an EMBL/GenBank/DDBJ whole genome shotgun (WGS) entry which is preliminary data.</text>
</comment>
<dbReference type="Proteomes" id="UP001293593">
    <property type="component" value="Unassembled WGS sequence"/>
</dbReference>
<comment type="similarity">
    <text evidence="2 13">Belongs to the glutamate-gated ion channel (TC 1.A.10.1) family.</text>
</comment>
<keyword evidence="6 16" id="KW-1133">Transmembrane helix</keyword>
<feature type="chain" id="PRO_5042121822" description="Glutamate receptor" evidence="17">
    <location>
        <begin position="24"/>
        <end position="906"/>
    </location>
</feature>
<dbReference type="GO" id="GO:1901701">
    <property type="term" value="P:cellular response to oxygen-containing compound"/>
    <property type="evidence" value="ECO:0007669"/>
    <property type="project" value="UniProtKB-ARBA"/>
</dbReference>
<dbReference type="CDD" id="cd13686">
    <property type="entry name" value="GluR_Plant"/>
    <property type="match status" value="1"/>
</dbReference>
<evidence type="ECO:0000256" key="9">
    <source>
        <dbReference type="ARBA" id="ARBA00023170"/>
    </source>
</evidence>
<keyword evidence="3 13" id="KW-0813">Transport</keyword>
<evidence type="ECO:0000256" key="16">
    <source>
        <dbReference type="SAM" id="Phobius"/>
    </source>
</evidence>
<evidence type="ECO:0000256" key="3">
    <source>
        <dbReference type="ARBA" id="ARBA00022448"/>
    </source>
</evidence>
<evidence type="ECO:0000259" key="18">
    <source>
        <dbReference type="SMART" id="SM00062"/>
    </source>
</evidence>
<keyword evidence="14" id="KW-1015">Disulfide bond</keyword>
<dbReference type="InterPro" id="IPR044440">
    <property type="entry name" value="GABAb_receptor_plant_PBP1"/>
</dbReference>
<keyword evidence="12 13" id="KW-0407">Ion channel</keyword>
<dbReference type="SUPFAM" id="SSF53850">
    <property type="entry name" value="Periplasmic binding protein-like II"/>
    <property type="match status" value="1"/>
</dbReference>
<name>A0AAE1N7Y4_9FABA</name>
<gene>
    <name evidence="20" type="ORF">QN277_001211</name>
</gene>
<dbReference type="PANTHER" id="PTHR18966">
    <property type="entry name" value="IONOTROPIC GLUTAMATE RECEPTOR"/>
    <property type="match status" value="1"/>
</dbReference>
<protein>
    <recommendedName>
        <fullName evidence="13">Glutamate receptor</fullName>
    </recommendedName>
</protein>
<keyword evidence="21" id="KW-1185">Reference proteome</keyword>
<dbReference type="GO" id="GO:0007165">
    <property type="term" value="P:signal transduction"/>
    <property type="evidence" value="ECO:0007669"/>
    <property type="project" value="UniProtKB-ARBA"/>
</dbReference>
<evidence type="ECO:0000256" key="15">
    <source>
        <dbReference type="SAM" id="MobiDB-lite"/>
    </source>
</evidence>
<dbReference type="InterPro" id="IPR015683">
    <property type="entry name" value="Ionotropic_Glu_rcpt"/>
</dbReference>
<evidence type="ECO:0000256" key="11">
    <source>
        <dbReference type="ARBA" id="ARBA00023286"/>
    </source>
</evidence>
<evidence type="ECO:0000256" key="10">
    <source>
        <dbReference type="ARBA" id="ARBA00023180"/>
    </source>
</evidence>
<evidence type="ECO:0000256" key="4">
    <source>
        <dbReference type="ARBA" id="ARBA00022692"/>
    </source>
</evidence>
<keyword evidence="11 13" id="KW-1071">Ligand-gated ion channel</keyword>
<feature type="transmembrane region" description="Helical" evidence="16">
    <location>
        <begin position="830"/>
        <end position="857"/>
    </location>
</feature>
<evidence type="ECO:0000313" key="21">
    <source>
        <dbReference type="Proteomes" id="UP001293593"/>
    </source>
</evidence>
<proteinExistence type="inferred from homology"/>
<dbReference type="InterPro" id="IPR028082">
    <property type="entry name" value="Peripla_BP_I"/>
</dbReference>
<dbReference type="SMART" id="SM00062">
    <property type="entry name" value="PBPb"/>
    <property type="match status" value="1"/>
</dbReference>
<organism evidence="20 21">
    <name type="scientific">Acacia crassicarpa</name>
    <name type="common">northern wattle</name>
    <dbReference type="NCBI Taxonomy" id="499986"/>
    <lineage>
        <taxon>Eukaryota</taxon>
        <taxon>Viridiplantae</taxon>
        <taxon>Streptophyta</taxon>
        <taxon>Embryophyta</taxon>
        <taxon>Tracheophyta</taxon>
        <taxon>Spermatophyta</taxon>
        <taxon>Magnoliopsida</taxon>
        <taxon>eudicotyledons</taxon>
        <taxon>Gunneridae</taxon>
        <taxon>Pentapetalae</taxon>
        <taxon>rosids</taxon>
        <taxon>fabids</taxon>
        <taxon>Fabales</taxon>
        <taxon>Fabaceae</taxon>
        <taxon>Caesalpinioideae</taxon>
        <taxon>mimosoid clade</taxon>
        <taxon>Acacieae</taxon>
        <taxon>Acacia</taxon>
    </lineage>
</organism>
<dbReference type="FunFam" id="3.40.50.2300:FF:000081">
    <property type="entry name" value="Glutamate receptor"/>
    <property type="match status" value="1"/>
</dbReference>
<evidence type="ECO:0000256" key="13">
    <source>
        <dbReference type="PIRNR" id="PIRNR037090"/>
    </source>
</evidence>
<evidence type="ECO:0000256" key="1">
    <source>
        <dbReference type="ARBA" id="ARBA00004141"/>
    </source>
</evidence>
<dbReference type="FunFam" id="1.10.287.70:FF:000037">
    <property type="entry name" value="Glutamate receptor"/>
    <property type="match status" value="1"/>
</dbReference>
<dbReference type="InterPro" id="IPR001828">
    <property type="entry name" value="ANF_lig-bd_rcpt"/>
</dbReference>
<keyword evidence="7 13" id="KW-0406">Ion transport</keyword>
<dbReference type="GO" id="GO:0009611">
    <property type="term" value="P:response to wounding"/>
    <property type="evidence" value="ECO:0007669"/>
    <property type="project" value="UniProtKB-ARBA"/>
</dbReference>
<feature type="signal peptide" evidence="17">
    <location>
        <begin position="1"/>
        <end position="23"/>
    </location>
</feature>
<dbReference type="Gene3D" id="1.10.287.70">
    <property type="match status" value="1"/>
</dbReference>
<feature type="domain" description="Solute-binding protein family 3/N-terminal" evidence="18">
    <location>
        <begin position="471"/>
        <end position="811"/>
    </location>
</feature>
<dbReference type="GO" id="GO:0016020">
    <property type="term" value="C:membrane"/>
    <property type="evidence" value="ECO:0007669"/>
    <property type="project" value="UniProtKB-SubCell"/>
</dbReference>
<evidence type="ECO:0000256" key="8">
    <source>
        <dbReference type="ARBA" id="ARBA00023136"/>
    </source>
</evidence>
<dbReference type="FunFam" id="3.40.190.10:FF:000054">
    <property type="entry name" value="Glutamate receptor"/>
    <property type="match status" value="1"/>
</dbReference>
<dbReference type="Pfam" id="PF00060">
    <property type="entry name" value="Lig_chan"/>
    <property type="match status" value="1"/>
</dbReference>
<dbReference type="PIRSF" id="PIRSF037090">
    <property type="entry name" value="Iontro_Glu-like_rcpt_pln"/>
    <property type="match status" value="1"/>
</dbReference>
<dbReference type="Pfam" id="PF10613">
    <property type="entry name" value="Lig_chan-Glu_bd"/>
    <property type="match status" value="1"/>
</dbReference>
<dbReference type="CDD" id="cd19990">
    <property type="entry name" value="PBP1_GABAb_receptor_plant"/>
    <property type="match status" value="1"/>
</dbReference>
<feature type="transmembrane region" description="Helical" evidence="16">
    <location>
        <begin position="593"/>
        <end position="612"/>
    </location>
</feature>
<dbReference type="FunFam" id="3.40.190.10:FF:000175">
    <property type="entry name" value="Glutamate receptor"/>
    <property type="match status" value="1"/>
</dbReference>
<dbReference type="Gene3D" id="3.40.190.10">
    <property type="entry name" value="Periplasmic binding protein-like II"/>
    <property type="match status" value="2"/>
</dbReference>
<dbReference type="GO" id="GO:0015276">
    <property type="term" value="F:ligand-gated monoatomic ion channel activity"/>
    <property type="evidence" value="ECO:0007669"/>
    <property type="project" value="InterPro"/>
</dbReference>
<feature type="region of interest" description="Disordered" evidence="15">
    <location>
        <begin position="885"/>
        <end position="906"/>
    </location>
</feature>
<evidence type="ECO:0000256" key="14">
    <source>
        <dbReference type="PIRSR" id="PIRSR037090-50"/>
    </source>
</evidence>
<dbReference type="SUPFAM" id="SSF53822">
    <property type="entry name" value="Periplasmic binding protein-like I"/>
    <property type="match status" value="1"/>
</dbReference>
<evidence type="ECO:0000256" key="5">
    <source>
        <dbReference type="ARBA" id="ARBA00022729"/>
    </source>
</evidence>
<dbReference type="AlphaFoldDB" id="A0AAE1N7Y4"/>
<dbReference type="Gene3D" id="3.40.50.2300">
    <property type="match status" value="2"/>
</dbReference>
<accession>A0AAE1N7Y4</accession>
<comment type="subcellular location">
    <subcellularLocation>
        <location evidence="1">Membrane</location>
        <topology evidence="1">Multi-pass membrane protein</topology>
    </subcellularLocation>
</comment>
<dbReference type="SMART" id="SM00079">
    <property type="entry name" value="PBPe"/>
    <property type="match status" value="1"/>
</dbReference>
<evidence type="ECO:0000256" key="17">
    <source>
        <dbReference type="SAM" id="SignalP"/>
    </source>
</evidence>
<feature type="transmembrane region" description="Helical" evidence="16">
    <location>
        <begin position="648"/>
        <end position="666"/>
    </location>
</feature>
<evidence type="ECO:0000313" key="20">
    <source>
        <dbReference type="EMBL" id="KAK4284366.1"/>
    </source>
</evidence>
<evidence type="ECO:0000259" key="19">
    <source>
        <dbReference type="SMART" id="SM00079"/>
    </source>
</evidence>
<keyword evidence="8 13" id="KW-0472">Membrane</keyword>
<dbReference type="EMBL" id="JAWXYG010000001">
    <property type="protein sequence ID" value="KAK4284366.1"/>
    <property type="molecule type" value="Genomic_DNA"/>
</dbReference>
<feature type="disulfide bond" evidence="14">
    <location>
        <begin position="759"/>
        <end position="813"/>
    </location>
</feature>
<keyword evidence="9 13" id="KW-0675">Receptor</keyword>
<feature type="domain" description="Ionotropic glutamate receptor C-terminal" evidence="19">
    <location>
        <begin position="473"/>
        <end position="810"/>
    </location>
</feature>
<dbReference type="InterPro" id="IPR019594">
    <property type="entry name" value="Glu/Gly-bd"/>
</dbReference>
<evidence type="ECO:0000256" key="7">
    <source>
        <dbReference type="ARBA" id="ARBA00023065"/>
    </source>
</evidence>
<sequence>MSSSFIIAIYLLCLASTLTLIHGVSREVASNPEVVNIGAIVTFKTINGRVSKVAIKAAEKDVNSDPRILGGRKLSITLHDANFNGFLSFIGALKFLGRDSVAIIGPQTSTMAPVLSHLSNELHVPILSFTALDPTLSPLQYPYFLQTAPNDRFQMTAVADIVSYFGWKEIVAVYTDDDQSRNGIAVLGDKLAEKRCRISYKATLPPDPSASRNDVIIQLTKVQSMESRVIVLHTFAQTGRLVFDVAQELGMMSEGYVWIASSWLSTVLDSNSPLHLNASYSIQGVLTLRPHTPQSKRKQAFMSRWNQISNGSIGLNPYGLYAYDTVWIIALALKSFFDQNGNLSFSNNTNLNRMRGETLDLGALSVFNGGRQLLDNILRINMTGLTGPIQFHPDRSPLNPSYDILNVINSSYYRKVGYWSNYSGLSVIPPEKLHTKPANRSILNQHLSNITWPGDTTEKPRGWVFPNNGRQLRIAVPNRVSYQNLVSQINGTNRVQGYCIDVFLAAIKLLPYAVPYKFVLFGDGRENPNYFELINEINSDVFDGAVGDIAIVTDRTRIVDFTQPYTESGLVVVTKVKELKSSAWNFLRPFTPLMWGVTAVFFLIVGAVVWILEHRTNDEFRGPPRKQIVTILWFSLSTMFFAHRENTVSALGRIVLIIWLFVVLVINSSYTASLTSILTVQQLSSTITGIDSLITSNERIGYQVGSFAENYLSQELNVPKYRLVPLGSPEEYAIALEKGTVAAVVDERPYVELFMSNYCKFSIRGQEFTKSGWGFAFPKDSPLSIDMSTAILTLSENGELHKIHERWLSTQACAFKNAEEGSDQLQLESFWGLFLLCGIVSFVALLVYFIMMVLQFFRDFPNNDDPSNGSSSRSARIQTFLSFADEKEDMSQRKLKRKRKDISQKA</sequence>
<reference evidence="20" key="1">
    <citation type="submission" date="2023-10" db="EMBL/GenBank/DDBJ databases">
        <title>Chromosome-level genome of the transformable northern wattle, Acacia crassicarpa.</title>
        <authorList>
            <person name="Massaro I."/>
            <person name="Sinha N.R."/>
            <person name="Poethig S."/>
            <person name="Leichty A.R."/>
        </authorList>
    </citation>
    <scope>NUCLEOTIDE SEQUENCE</scope>
    <source>
        <strain evidence="20">Acra3RX</strain>
        <tissue evidence="20">Leaf</tissue>
    </source>
</reference>
<keyword evidence="5 17" id="KW-0732">Signal</keyword>
<evidence type="ECO:0000256" key="12">
    <source>
        <dbReference type="ARBA" id="ARBA00023303"/>
    </source>
</evidence>
<dbReference type="Pfam" id="PF01094">
    <property type="entry name" value="ANF_receptor"/>
    <property type="match status" value="1"/>
</dbReference>
<evidence type="ECO:0000256" key="6">
    <source>
        <dbReference type="ARBA" id="ARBA00022989"/>
    </source>
</evidence>
<evidence type="ECO:0000256" key="2">
    <source>
        <dbReference type="ARBA" id="ARBA00008685"/>
    </source>
</evidence>
<keyword evidence="10" id="KW-0325">Glycoprotein</keyword>
<dbReference type="InterPro" id="IPR001320">
    <property type="entry name" value="Iontro_rcpt_C"/>
</dbReference>
<dbReference type="InterPro" id="IPR001638">
    <property type="entry name" value="Solute-binding_3/MltF_N"/>
</dbReference>
<dbReference type="InterPro" id="IPR017103">
    <property type="entry name" value="Iontropic_Glu_rcpt_pln"/>
</dbReference>
<comment type="function">
    <text evidence="13">Glutamate-gated receptor that probably acts as non-selective cation channel.</text>
</comment>